<reference evidence="3 4" key="1">
    <citation type="submission" date="2020-10" db="EMBL/GenBank/DDBJ databases">
        <title>The genome sequence of Flavobacterium aquaticum 1Y8A.</title>
        <authorList>
            <person name="Liu Y."/>
        </authorList>
    </citation>
    <scope>NUCLEOTIDE SEQUENCE [LARGE SCALE GENOMIC DNA]</scope>
    <source>
        <strain evidence="3 4">1Y8A</strain>
    </source>
</reference>
<protein>
    <submittedName>
        <fullName evidence="3">Gliding motility-associated C-terminal domain-containing protein</fullName>
    </submittedName>
</protein>
<gene>
    <name evidence="3" type="ORF">IM755_08370</name>
</gene>
<dbReference type="InterPro" id="IPR000601">
    <property type="entry name" value="PKD_dom"/>
</dbReference>
<dbReference type="Pfam" id="PF23237">
    <property type="entry name" value="HYR_4C"/>
    <property type="match status" value="2"/>
</dbReference>
<feature type="chain" id="PRO_5047210349" evidence="1">
    <location>
        <begin position="26"/>
        <end position="1256"/>
    </location>
</feature>
<evidence type="ECO:0000259" key="2">
    <source>
        <dbReference type="PROSITE" id="PS50093"/>
    </source>
</evidence>
<dbReference type="Proteomes" id="UP000656274">
    <property type="component" value="Unassembled WGS sequence"/>
</dbReference>
<dbReference type="SUPFAM" id="SSF49299">
    <property type="entry name" value="PKD domain"/>
    <property type="match status" value="1"/>
</dbReference>
<dbReference type="PROSITE" id="PS50093">
    <property type="entry name" value="PKD"/>
    <property type="match status" value="1"/>
</dbReference>
<keyword evidence="1" id="KW-0732">Signal</keyword>
<name>A0ABR9WSW8_9FLAO</name>
<dbReference type="InterPro" id="IPR013783">
    <property type="entry name" value="Ig-like_fold"/>
</dbReference>
<dbReference type="Pfam" id="PF13585">
    <property type="entry name" value="CHU_C"/>
    <property type="match status" value="1"/>
</dbReference>
<sequence>MKTRLRFLVMLVLVGFNTMYGQFSADRPDLRLCGSPPNYYLDYYNCTSNNYTLVDVFLSLTDVNGVPLNNTTCTIGTPQNLYVMLNYTSNSASAVHHSRMFADLNIEGQATVPLNVDFRTVQPGAGQIALYGPFTWVCGQEITLSRILIVWRTNGDDTELVPYNCSSYNKTQCDLPDNIAVTAPLAVEFDYTACTTGSSTTVNFNSTTSGGTPPYTFAWDFDNNGTTDSILENPTFVYNNGMSYSAELTVTDNLGLSNSYLVPIVYPTEIQITSSIATVGCSSSNDGAIDITVTGGTPPYSYLWSNSATTQDLTNLTPGSYNVQVTDAFGCIKNESFTILNGDTTPPIVTITPDVTLEGCSTAIIDVTDLPYSGISTTIDLTTFQSVGGTVTDASSISSISYQDTQTGTCPIVVTRTFTVLDACNNSASISKIFTIDDTTPPTFIEALPTSITVECNAVPTAATLTATDICGTATVTYTEVRTNGTCIYDYTLTRTWTATDACGNTTTHNQIITVQDTSNPVFVESLPANVTVECNAVPTAVTLTATDVCGTATVTYVEVRTNGTCTYDYTLTRTWTATDACGNTTTHNQIITVQDNSNPTFVESLPANVTVECNAVPTAVTLTATDVCGTATVTYVEVRTNGTCTYDYTLTRTWTATDACGNTTTHNQVITVQDNSNPTFVESLPANVTVECNAVPTAATLTAIDICGTATVTYTEVRTNGTCTYDYTLTRTWTATDACGNTTTHNQVITVQDNSNPTFVESLPANVTVECNAVPTPVTLTATDLCGTATVTYMEVRTNGTCINDYTLTRTWTATDACGNTTTHNQIITVQDTSNPTFLESLPANVTVECNAVPTPVTLTATDLCGTATVTYNQVRTDGTCTYDYTLTRTWTATDACGNTTTHNQIITVQDTSNPTFVEALPTDVTVECNAVPTAVTLTATDVCGTATVTYVEVRTNGTCLNNYTLTRTWTATDECGNVITHNQIITVQDTSNPTFVESLPADVTIECNTTIPSATTLTATDVCGTANVTFNEQVINGSCDNESQIIRTWTATDACGNVTTHTQTITIQDTTPPVFTGIIPNPVVYAYCDGIPALATVTASDNCGATTISFNEVRIDGDCINKYDLNRTWTAEDDCGNIATFTQVVHVACDIKIYNAVSPNNDGMNDIFYIEGIDCYPNNSVEIYNRWGVKIYTAVGYDNVNKVFSGYSNEHNSVSGNDLLPAGTYFYILKYEYDLYGTQKQNIEKSGYLYIQSK</sequence>
<dbReference type="Pfam" id="PF13573">
    <property type="entry name" value="SprB"/>
    <property type="match status" value="1"/>
</dbReference>
<dbReference type="RefSeq" id="WP_194095687.1">
    <property type="nucleotide sequence ID" value="NZ_JADFTZ010000003.1"/>
</dbReference>
<keyword evidence="4" id="KW-1185">Reference proteome</keyword>
<dbReference type="InterPro" id="IPR057078">
    <property type="entry name" value="HYR-4C"/>
</dbReference>
<feature type="signal peptide" evidence="1">
    <location>
        <begin position="1"/>
        <end position="25"/>
    </location>
</feature>
<proteinExistence type="predicted"/>
<dbReference type="InterPro" id="IPR025667">
    <property type="entry name" value="SprB_repeat"/>
</dbReference>
<dbReference type="Pfam" id="PF18911">
    <property type="entry name" value="PKD_4"/>
    <property type="match status" value="1"/>
</dbReference>
<dbReference type="Gene3D" id="2.60.40.10">
    <property type="entry name" value="Immunoglobulins"/>
    <property type="match status" value="1"/>
</dbReference>
<organism evidence="3 4">
    <name type="scientific">Flavobacterium proteolyticum</name>
    <dbReference type="NCBI Taxonomy" id="2911683"/>
    <lineage>
        <taxon>Bacteria</taxon>
        <taxon>Pseudomonadati</taxon>
        <taxon>Bacteroidota</taxon>
        <taxon>Flavobacteriia</taxon>
        <taxon>Flavobacteriales</taxon>
        <taxon>Flavobacteriaceae</taxon>
        <taxon>Flavobacterium</taxon>
    </lineage>
</organism>
<evidence type="ECO:0000256" key="1">
    <source>
        <dbReference type="SAM" id="SignalP"/>
    </source>
</evidence>
<comment type="caution">
    <text evidence="3">The sequence shown here is derived from an EMBL/GenBank/DDBJ whole genome shotgun (WGS) entry which is preliminary data.</text>
</comment>
<dbReference type="CDD" id="cd00146">
    <property type="entry name" value="PKD"/>
    <property type="match status" value="1"/>
</dbReference>
<dbReference type="EMBL" id="JADFTZ010000003">
    <property type="protein sequence ID" value="MBE9576719.1"/>
    <property type="molecule type" value="Genomic_DNA"/>
</dbReference>
<dbReference type="InterPro" id="IPR035986">
    <property type="entry name" value="PKD_dom_sf"/>
</dbReference>
<accession>A0ABR9WSW8</accession>
<dbReference type="Gene3D" id="2.60.40.740">
    <property type="match status" value="1"/>
</dbReference>
<feature type="domain" description="PKD" evidence="2">
    <location>
        <begin position="201"/>
        <end position="264"/>
    </location>
</feature>
<evidence type="ECO:0000313" key="3">
    <source>
        <dbReference type="EMBL" id="MBE9576719.1"/>
    </source>
</evidence>
<evidence type="ECO:0000313" key="4">
    <source>
        <dbReference type="Proteomes" id="UP000656274"/>
    </source>
</evidence>